<sequence length="213" mass="23789">MSRHKGYSLSVAAAISDQSGLFDEAFINLLLRPSVHYMRRGAVHLVWRSLRTEESFSQATDEKPSRQCRWIHLQFPLQCNLGLGAVCAQPRSDRKRKTLLDITCFPAVLETSSFPTHPEQAACPLKPRCIHALMGGKRYLSSRLIWLPTGPSLGLVTPYIGHVGLMNMVRIFKALYVSQPSRAAFACGFPPRCGQHFHPGRRALYTGRVTTVA</sequence>
<dbReference type="EMBL" id="KN847318">
    <property type="protein sequence ID" value="KIW57932.1"/>
    <property type="molecule type" value="Genomic_DNA"/>
</dbReference>
<dbReference type="Proteomes" id="UP000054342">
    <property type="component" value="Unassembled WGS sequence"/>
</dbReference>
<protein>
    <submittedName>
        <fullName evidence="1">Uncharacterized protein</fullName>
    </submittedName>
</protein>
<dbReference type="HOGENOM" id="CLU_1294415_0_0_1"/>
<evidence type="ECO:0000313" key="1">
    <source>
        <dbReference type="EMBL" id="KIW57932.1"/>
    </source>
</evidence>
<keyword evidence="2" id="KW-1185">Reference proteome</keyword>
<proteinExistence type="predicted"/>
<dbReference type="RefSeq" id="XP_013318516.1">
    <property type="nucleotide sequence ID" value="XM_013463062.1"/>
</dbReference>
<reference evidence="1 2" key="1">
    <citation type="submission" date="2015-01" db="EMBL/GenBank/DDBJ databases">
        <title>The Genome Sequence of Exophiala xenobiotica CBS118157.</title>
        <authorList>
            <consortium name="The Broad Institute Genomics Platform"/>
            <person name="Cuomo C."/>
            <person name="de Hoog S."/>
            <person name="Gorbushina A."/>
            <person name="Stielow B."/>
            <person name="Teixiera M."/>
            <person name="Abouelleil A."/>
            <person name="Chapman S.B."/>
            <person name="Priest M."/>
            <person name="Young S.K."/>
            <person name="Wortman J."/>
            <person name="Nusbaum C."/>
            <person name="Birren B."/>
        </authorList>
    </citation>
    <scope>NUCLEOTIDE SEQUENCE [LARGE SCALE GENOMIC DNA]</scope>
    <source>
        <strain evidence="1 2">CBS 118157</strain>
    </source>
</reference>
<evidence type="ECO:0000313" key="2">
    <source>
        <dbReference type="Proteomes" id="UP000054342"/>
    </source>
</evidence>
<name>A0A0D2D6I5_9EURO</name>
<gene>
    <name evidence="1" type="ORF">PV05_02488</name>
</gene>
<dbReference type="GeneID" id="25324396"/>
<accession>A0A0D2D6I5</accession>
<organism evidence="1 2">
    <name type="scientific">Exophiala xenobiotica</name>
    <dbReference type="NCBI Taxonomy" id="348802"/>
    <lineage>
        <taxon>Eukaryota</taxon>
        <taxon>Fungi</taxon>
        <taxon>Dikarya</taxon>
        <taxon>Ascomycota</taxon>
        <taxon>Pezizomycotina</taxon>
        <taxon>Eurotiomycetes</taxon>
        <taxon>Chaetothyriomycetidae</taxon>
        <taxon>Chaetothyriales</taxon>
        <taxon>Herpotrichiellaceae</taxon>
        <taxon>Exophiala</taxon>
    </lineage>
</organism>
<dbReference type="AlphaFoldDB" id="A0A0D2D6I5"/>